<evidence type="ECO:0000313" key="2">
    <source>
        <dbReference type="Proteomes" id="UP000005636"/>
    </source>
</evidence>
<dbReference type="EMBL" id="CP003125">
    <property type="protein sequence ID" value="AEV21112.1"/>
    <property type="molecule type" value="Genomic_DNA"/>
</dbReference>
<keyword evidence="2" id="KW-1185">Reference proteome</keyword>
<organism evidence="1 2">
    <name type="scientific">Geobacillus thermoleovorans CCB_US3_UF5</name>
    <dbReference type="NCBI Taxonomy" id="1111068"/>
    <lineage>
        <taxon>Bacteria</taxon>
        <taxon>Bacillati</taxon>
        <taxon>Bacillota</taxon>
        <taxon>Bacilli</taxon>
        <taxon>Bacillales</taxon>
        <taxon>Anoxybacillaceae</taxon>
        <taxon>Geobacillus</taxon>
        <taxon>Geobacillus thermoleovorans group</taxon>
    </lineage>
</organism>
<proteinExistence type="predicted"/>
<sequence length="49" mass="5744">MLRFVVQPERSYSLFPTTIRCLSLENPEWAANWMATSRHNDSLSVFGKR</sequence>
<evidence type="ECO:0000313" key="1">
    <source>
        <dbReference type="EMBL" id="AEV21112.1"/>
    </source>
</evidence>
<gene>
    <name evidence="1" type="ORF">GTCCBUS3UF5_38120</name>
</gene>
<accession>A0ABM5MMK8</accession>
<dbReference type="Proteomes" id="UP000005636">
    <property type="component" value="Chromosome"/>
</dbReference>
<protein>
    <submittedName>
        <fullName evidence="1">Uncharacterized protein</fullName>
    </submittedName>
</protein>
<name>A0ABM5MMK8_GEOTH</name>
<reference evidence="1 2" key="1">
    <citation type="submission" date="2011-11" db="EMBL/GenBank/DDBJ databases">
        <title>Complete genome sequence of thermophilic Geobacillus thermoleovorans CCB_US3_UF5.</title>
        <authorList>
            <person name="Muhd Sakaff M.K.L."/>
            <person name="Abdul Rahman A.Y."/>
            <person name="Saito J.A."/>
            <person name="Hou S."/>
            <person name="Alam M."/>
        </authorList>
    </citation>
    <scope>NUCLEOTIDE SEQUENCE [LARGE SCALE GENOMIC DNA]</scope>
    <source>
        <strain evidence="1 2">CCB_US3_UF5</strain>
    </source>
</reference>